<comment type="caution">
    <text evidence="1">The sequence shown here is derived from an EMBL/GenBank/DDBJ whole genome shotgun (WGS) entry which is preliminary data.</text>
</comment>
<sequence length="75" mass="8641">MEILKERKFSVHVQNVVIFVGLEGIDVAQAEGVYDGPNEDAKKFYNLVEEASQELHPGLLTRRKEIKEIKTKREE</sequence>
<dbReference type="Proteomes" id="UP000826656">
    <property type="component" value="Unassembled WGS sequence"/>
</dbReference>
<keyword evidence="2" id="KW-1185">Reference proteome</keyword>
<proteinExistence type="predicted"/>
<protein>
    <submittedName>
        <fullName evidence="1">Uncharacterized protein</fullName>
    </submittedName>
</protein>
<evidence type="ECO:0000313" key="1">
    <source>
        <dbReference type="EMBL" id="KAH0773718.1"/>
    </source>
</evidence>
<reference evidence="1 2" key="1">
    <citation type="journal article" date="2021" name="bioRxiv">
        <title>Chromosome-scale and haplotype-resolved genome assembly of a tetraploid potato cultivar.</title>
        <authorList>
            <person name="Sun H."/>
            <person name="Jiao W.-B."/>
            <person name="Krause K."/>
            <person name="Campoy J.A."/>
            <person name="Goel M."/>
            <person name="Folz-Donahue K."/>
            <person name="Kukat C."/>
            <person name="Huettel B."/>
            <person name="Schneeberger K."/>
        </authorList>
    </citation>
    <scope>NUCLEOTIDE SEQUENCE [LARGE SCALE GENOMIC DNA]</scope>
    <source>
        <strain evidence="1">SolTubOtavaFocal</strain>
        <tissue evidence="1">Leaves</tissue>
    </source>
</reference>
<gene>
    <name evidence="1" type="ORF">KY290_010855</name>
</gene>
<evidence type="ECO:0000313" key="2">
    <source>
        <dbReference type="Proteomes" id="UP000826656"/>
    </source>
</evidence>
<accession>A0ABQ7VYZ1</accession>
<name>A0ABQ7VYZ1_SOLTU</name>
<dbReference type="EMBL" id="JAIVGD010000005">
    <property type="protein sequence ID" value="KAH0773718.1"/>
    <property type="molecule type" value="Genomic_DNA"/>
</dbReference>
<organism evidence="1 2">
    <name type="scientific">Solanum tuberosum</name>
    <name type="common">Potato</name>
    <dbReference type="NCBI Taxonomy" id="4113"/>
    <lineage>
        <taxon>Eukaryota</taxon>
        <taxon>Viridiplantae</taxon>
        <taxon>Streptophyta</taxon>
        <taxon>Embryophyta</taxon>
        <taxon>Tracheophyta</taxon>
        <taxon>Spermatophyta</taxon>
        <taxon>Magnoliopsida</taxon>
        <taxon>eudicotyledons</taxon>
        <taxon>Gunneridae</taxon>
        <taxon>Pentapetalae</taxon>
        <taxon>asterids</taxon>
        <taxon>lamiids</taxon>
        <taxon>Solanales</taxon>
        <taxon>Solanaceae</taxon>
        <taxon>Solanoideae</taxon>
        <taxon>Solaneae</taxon>
        <taxon>Solanum</taxon>
    </lineage>
</organism>